<dbReference type="SUPFAM" id="SSF52540">
    <property type="entry name" value="P-loop containing nucleoside triphosphate hydrolases"/>
    <property type="match status" value="1"/>
</dbReference>
<feature type="domain" description="AAA+ ATPase" evidence="4">
    <location>
        <begin position="213"/>
        <end position="396"/>
    </location>
</feature>
<proteinExistence type="inferred from homology"/>
<keyword evidence="3" id="KW-0067">ATP-binding</keyword>
<comment type="caution">
    <text evidence="5">The sequence shown here is derived from an EMBL/GenBank/DDBJ whole genome shotgun (WGS) entry which is preliminary data.</text>
</comment>
<dbReference type="AlphaFoldDB" id="A0A0G0JUA2"/>
<dbReference type="Gene3D" id="3.40.50.300">
    <property type="entry name" value="P-loop containing nucleotide triphosphate hydrolases"/>
    <property type="match status" value="1"/>
</dbReference>
<dbReference type="InterPro" id="IPR045006">
    <property type="entry name" value="CHLI-like"/>
</dbReference>
<dbReference type="PANTHER" id="PTHR32039">
    <property type="entry name" value="MAGNESIUM-CHELATASE SUBUNIT CHLI"/>
    <property type="match status" value="1"/>
</dbReference>
<evidence type="ECO:0000256" key="1">
    <source>
        <dbReference type="ARBA" id="ARBA00006354"/>
    </source>
</evidence>
<dbReference type="InterPro" id="IPR020568">
    <property type="entry name" value="Ribosomal_Su5_D2-typ_SF"/>
</dbReference>
<evidence type="ECO:0000256" key="3">
    <source>
        <dbReference type="ARBA" id="ARBA00022840"/>
    </source>
</evidence>
<dbReference type="Gene3D" id="3.30.230.10">
    <property type="match status" value="1"/>
</dbReference>
<reference evidence="5 6" key="1">
    <citation type="journal article" date="2015" name="Nature">
        <title>rRNA introns, odd ribosomes, and small enigmatic genomes across a large radiation of phyla.</title>
        <authorList>
            <person name="Brown C.T."/>
            <person name="Hug L.A."/>
            <person name="Thomas B.C."/>
            <person name="Sharon I."/>
            <person name="Castelle C.J."/>
            <person name="Singh A."/>
            <person name="Wilkins M.J."/>
            <person name="Williams K.H."/>
            <person name="Banfield J.F."/>
        </authorList>
    </citation>
    <scope>NUCLEOTIDE SEQUENCE [LARGE SCALE GENOMIC DNA]</scope>
</reference>
<keyword evidence="2" id="KW-0547">Nucleotide-binding</keyword>
<evidence type="ECO:0000259" key="4">
    <source>
        <dbReference type="SMART" id="SM00382"/>
    </source>
</evidence>
<dbReference type="NCBIfam" id="TIGR00368">
    <property type="entry name" value="YifB family Mg chelatase-like AAA ATPase"/>
    <property type="match status" value="1"/>
</dbReference>
<dbReference type="Pfam" id="PF13541">
    <property type="entry name" value="ChlI"/>
    <property type="match status" value="1"/>
</dbReference>
<protein>
    <submittedName>
        <fullName evidence="5">Mg chelatase, subunit ChlI</fullName>
    </submittedName>
</protein>
<dbReference type="InterPro" id="IPR014721">
    <property type="entry name" value="Ribsml_uS5_D2-typ_fold_subgr"/>
</dbReference>
<name>A0A0G0JUA2_9BACT</name>
<evidence type="ECO:0000313" key="5">
    <source>
        <dbReference type="EMBL" id="KKQ70252.1"/>
    </source>
</evidence>
<sequence>MSSKVLSAAVIGLNAEIVEVESDTSSGQLGSFAVVGLPDAAVSESRERVRTAIKNSGYSFPKHKVVINLAPADLRKYGPSYDLPIAISILLMQGHISPVLDIEKTMFVGELALNGNLRPIQGILPIAIKAKESGMSAVFVPKENAREAKLVKELAVYPVENIKELVRHINDKELISEMEESDFDFQNVEIMFDMAHIRGQEHVKRAMEIAAAGAHNMMMSGTPGSGKTLIARTMPSILPNLDLAEALEITKIYSVAGELSNSKSLITSRPFRSPHHTASGVALVGGGAWPRPGEISLAHRGVLFLDEFAEFPRQVLENLRQPLEDGIIHVSRAAGNLSFPAKFILIAAMNPCPCGYNGDNERTCICSQTQIVNYSKKISGPIIDRIDIHIDVPRVKFDKLSADANGEKSAVIKERVEEARKVQRERFKNSSFTANSEMTSEAVKTFCQVDSISKQLLKNAVDQMHLSARAYFRILKLARTIADLGQEEAIKSHHIAEALQYRPKIM</sequence>
<dbReference type="Proteomes" id="UP000034022">
    <property type="component" value="Unassembled WGS sequence"/>
</dbReference>
<dbReference type="PANTHER" id="PTHR32039:SF7">
    <property type="entry name" value="COMPETENCE PROTEIN COMM"/>
    <property type="match status" value="1"/>
</dbReference>
<dbReference type="InterPro" id="IPR025158">
    <property type="entry name" value="Mg_chelat-rel_C"/>
</dbReference>
<gene>
    <name evidence="5" type="ORF">US91_C0006G0091</name>
</gene>
<dbReference type="PATRIC" id="fig|1618638.3.peg.792"/>
<dbReference type="PRINTS" id="PR01657">
    <property type="entry name" value="MCMFAMILY"/>
</dbReference>
<dbReference type="EMBL" id="LBUU01000006">
    <property type="protein sequence ID" value="KKQ70252.1"/>
    <property type="molecule type" value="Genomic_DNA"/>
</dbReference>
<evidence type="ECO:0000256" key="2">
    <source>
        <dbReference type="ARBA" id="ARBA00022741"/>
    </source>
</evidence>
<dbReference type="InterPro" id="IPR001208">
    <property type="entry name" value="MCM_dom"/>
</dbReference>
<accession>A0A0G0JUA2</accession>
<dbReference type="SMART" id="SM00382">
    <property type="entry name" value="AAA"/>
    <property type="match status" value="1"/>
</dbReference>
<dbReference type="GO" id="GO:0003677">
    <property type="term" value="F:DNA binding"/>
    <property type="evidence" value="ECO:0007669"/>
    <property type="project" value="InterPro"/>
</dbReference>
<dbReference type="GO" id="GO:0005524">
    <property type="term" value="F:ATP binding"/>
    <property type="evidence" value="ECO:0007669"/>
    <property type="project" value="UniProtKB-KW"/>
</dbReference>
<dbReference type="InterPro" id="IPR027417">
    <property type="entry name" value="P-loop_NTPase"/>
</dbReference>
<comment type="similarity">
    <text evidence="1">Belongs to the Mg-chelatase subunits D/I family. ComM subfamily.</text>
</comment>
<organism evidence="5 6">
    <name type="scientific">Candidatus Falkowbacteria bacterium GW2011_GWE1_38_31</name>
    <dbReference type="NCBI Taxonomy" id="1618638"/>
    <lineage>
        <taxon>Bacteria</taxon>
        <taxon>Candidatus Falkowiibacteriota</taxon>
    </lineage>
</organism>
<dbReference type="Pfam" id="PF01078">
    <property type="entry name" value="Mg_chelatase"/>
    <property type="match status" value="1"/>
</dbReference>
<dbReference type="SUPFAM" id="SSF54211">
    <property type="entry name" value="Ribosomal protein S5 domain 2-like"/>
    <property type="match status" value="1"/>
</dbReference>
<dbReference type="InterPro" id="IPR004482">
    <property type="entry name" value="Mg_chelat-rel"/>
</dbReference>
<dbReference type="InterPro" id="IPR003593">
    <property type="entry name" value="AAA+_ATPase"/>
</dbReference>
<evidence type="ECO:0000313" key="6">
    <source>
        <dbReference type="Proteomes" id="UP000034022"/>
    </source>
</evidence>
<dbReference type="InterPro" id="IPR000523">
    <property type="entry name" value="Mg_chelatse_chII-like_cat_dom"/>
</dbReference>
<dbReference type="Pfam" id="PF13335">
    <property type="entry name" value="Mg_chelatase_C"/>
    <property type="match status" value="1"/>
</dbReference>